<keyword evidence="2" id="KW-0472">Membrane</keyword>
<sequence>MTEPRPHATSNQILSHLILTNNSNSQPRPTLNYNHSWSFYPGLLEDDFSQIGSFQHNGINRIDVDVDSLMTTILHGKLKINIDGIPSIQKKSNDPSKFAKYRNIFKVVGRTLRQLDFNDQGVINANILKDHLNLNSEDNLFVEAQGEILYKTISDIANNNIYNPDEIEQMLQPIVASYEERYGCRLFTESNDDQIISDDIKDDGICEEEEDLNDSDEDNEDFCVDDEEKNENAYAINKEWVKYYKKYFNDKNQLHKDLRNNINESSNNANKSSNNENDSLNDDNDSSNNANKTPKNRGLGYYMLGTLEWLNNPDIYQLFDMEKGLKIFFGILMLINLLLQNIIGKREL</sequence>
<dbReference type="EMBL" id="JAPFFF010000001">
    <property type="protein sequence ID" value="KAK8899927.1"/>
    <property type="molecule type" value="Genomic_DNA"/>
</dbReference>
<evidence type="ECO:0000313" key="4">
    <source>
        <dbReference type="Proteomes" id="UP001470230"/>
    </source>
</evidence>
<feature type="transmembrane region" description="Helical" evidence="2">
    <location>
        <begin position="325"/>
        <end position="343"/>
    </location>
</feature>
<evidence type="ECO:0008006" key="5">
    <source>
        <dbReference type="Google" id="ProtNLM"/>
    </source>
</evidence>
<name>A0ABR2LAY0_9EUKA</name>
<keyword evidence="2" id="KW-0812">Transmembrane</keyword>
<keyword evidence="4" id="KW-1185">Reference proteome</keyword>
<dbReference type="Proteomes" id="UP001470230">
    <property type="component" value="Unassembled WGS sequence"/>
</dbReference>
<proteinExistence type="predicted"/>
<feature type="region of interest" description="Disordered" evidence="1">
    <location>
        <begin position="261"/>
        <end position="295"/>
    </location>
</feature>
<gene>
    <name evidence="3" type="ORF">M9Y10_002250</name>
</gene>
<reference evidence="3 4" key="1">
    <citation type="submission" date="2024-04" db="EMBL/GenBank/DDBJ databases">
        <title>Tritrichomonas musculus Genome.</title>
        <authorList>
            <person name="Alves-Ferreira E."/>
            <person name="Grigg M."/>
            <person name="Lorenzi H."/>
            <person name="Galac M."/>
        </authorList>
    </citation>
    <scope>NUCLEOTIDE SEQUENCE [LARGE SCALE GENOMIC DNA]</scope>
    <source>
        <strain evidence="3 4">EAF2021</strain>
    </source>
</reference>
<evidence type="ECO:0000256" key="2">
    <source>
        <dbReference type="SAM" id="Phobius"/>
    </source>
</evidence>
<evidence type="ECO:0000313" key="3">
    <source>
        <dbReference type="EMBL" id="KAK8899927.1"/>
    </source>
</evidence>
<evidence type="ECO:0000256" key="1">
    <source>
        <dbReference type="SAM" id="MobiDB-lite"/>
    </source>
</evidence>
<comment type="caution">
    <text evidence="3">The sequence shown here is derived from an EMBL/GenBank/DDBJ whole genome shotgun (WGS) entry which is preliminary data.</text>
</comment>
<feature type="compositionally biased region" description="Low complexity" evidence="1">
    <location>
        <begin position="261"/>
        <end position="278"/>
    </location>
</feature>
<organism evidence="3 4">
    <name type="scientific">Tritrichomonas musculus</name>
    <dbReference type="NCBI Taxonomy" id="1915356"/>
    <lineage>
        <taxon>Eukaryota</taxon>
        <taxon>Metamonada</taxon>
        <taxon>Parabasalia</taxon>
        <taxon>Tritrichomonadida</taxon>
        <taxon>Tritrichomonadidae</taxon>
        <taxon>Tritrichomonas</taxon>
    </lineage>
</organism>
<protein>
    <recommendedName>
        <fullName evidence="5">EF-hand domain-containing protein</fullName>
    </recommendedName>
</protein>
<keyword evidence="2" id="KW-1133">Transmembrane helix</keyword>
<accession>A0ABR2LAY0</accession>